<organism evidence="2 3">
    <name type="scientific">Ceratobasidium theobromae</name>
    <dbReference type="NCBI Taxonomy" id="1582974"/>
    <lineage>
        <taxon>Eukaryota</taxon>
        <taxon>Fungi</taxon>
        <taxon>Dikarya</taxon>
        <taxon>Basidiomycota</taxon>
        <taxon>Agaricomycotina</taxon>
        <taxon>Agaricomycetes</taxon>
        <taxon>Cantharellales</taxon>
        <taxon>Ceratobasidiaceae</taxon>
        <taxon>Ceratobasidium</taxon>
    </lineage>
</organism>
<feature type="region of interest" description="Disordered" evidence="1">
    <location>
        <begin position="85"/>
        <end position="105"/>
    </location>
</feature>
<evidence type="ECO:0000313" key="3">
    <source>
        <dbReference type="Proteomes" id="UP000383932"/>
    </source>
</evidence>
<evidence type="ECO:0000256" key="1">
    <source>
        <dbReference type="SAM" id="MobiDB-lite"/>
    </source>
</evidence>
<evidence type="ECO:0000313" key="2">
    <source>
        <dbReference type="EMBL" id="KAB5587805.1"/>
    </source>
</evidence>
<name>A0A5N5Q7U3_9AGAM</name>
<proteinExistence type="predicted"/>
<dbReference type="PANTHER" id="PTHR15503:SF22">
    <property type="entry name" value="TRANSPOSON TY3-I GAG POLYPROTEIN"/>
    <property type="match status" value="1"/>
</dbReference>
<dbReference type="PANTHER" id="PTHR15503">
    <property type="entry name" value="LDOC1 RELATED"/>
    <property type="match status" value="1"/>
</dbReference>
<sequence length="105" mass="11459">MPWLIPDTKQGHLAEPAKALAVPPEFQEFTQVFGEEFFSTLPPHCPYNYKIPLEGVKDVSYGPIYPMTPAESLALKEQLDSELAAGKIRPSNSPAGAPEQMAAFA</sequence>
<comment type="caution">
    <text evidence="2">The sequence shown here is derived from an EMBL/GenBank/DDBJ whole genome shotgun (WGS) entry which is preliminary data.</text>
</comment>
<dbReference type="InterPro" id="IPR032567">
    <property type="entry name" value="RTL1-rel"/>
</dbReference>
<dbReference type="SUPFAM" id="SSF56672">
    <property type="entry name" value="DNA/RNA polymerases"/>
    <property type="match status" value="1"/>
</dbReference>
<protein>
    <submittedName>
        <fullName evidence="2">Retrotransposable element Tf2</fullName>
    </submittedName>
</protein>
<dbReference type="EMBL" id="SSOP01000768">
    <property type="protein sequence ID" value="KAB5587805.1"/>
    <property type="molecule type" value="Genomic_DNA"/>
</dbReference>
<accession>A0A5N5Q7U3</accession>
<dbReference type="AlphaFoldDB" id="A0A5N5Q7U3"/>
<dbReference type="OrthoDB" id="3040353at2759"/>
<dbReference type="Proteomes" id="UP000383932">
    <property type="component" value="Unassembled WGS sequence"/>
</dbReference>
<dbReference type="Gene3D" id="3.10.10.10">
    <property type="entry name" value="HIV Type 1 Reverse Transcriptase, subunit A, domain 1"/>
    <property type="match status" value="1"/>
</dbReference>
<gene>
    <name evidence="2" type="ORF">CTheo_8753</name>
</gene>
<dbReference type="InterPro" id="IPR043502">
    <property type="entry name" value="DNA/RNA_pol_sf"/>
</dbReference>
<reference evidence="2 3" key="1">
    <citation type="journal article" date="2019" name="Fungal Biol. Biotechnol.">
        <title>Draft genome sequence of fastidious pathogen Ceratobasidium theobromae, which causes vascular-streak dieback in Theobroma cacao.</title>
        <authorList>
            <person name="Ali S.S."/>
            <person name="Asman A."/>
            <person name="Shao J."/>
            <person name="Firmansyah A.P."/>
            <person name="Susilo A.W."/>
            <person name="Rosmana A."/>
            <person name="McMahon P."/>
            <person name="Junaid M."/>
            <person name="Guest D."/>
            <person name="Kheng T.Y."/>
            <person name="Meinhardt L.W."/>
            <person name="Bailey B.A."/>
        </authorList>
    </citation>
    <scope>NUCLEOTIDE SEQUENCE [LARGE SCALE GENOMIC DNA]</scope>
    <source>
        <strain evidence="2 3">CT2</strain>
    </source>
</reference>
<keyword evidence="3" id="KW-1185">Reference proteome</keyword>